<evidence type="ECO:0000256" key="1">
    <source>
        <dbReference type="ARBA" id="ARBA00004202"/>
    </source>
</evidence>
<feature type="domain" description="Flagellar motor switch protein FliN-like C-terminal" evidence="8">
    <location>
        <begin position="233"/>
        <end position="300"/>
    </location>
</feature>
<keyword evidence="9" id="KW-0969">Cilium</keyword>
<dbReference type="InterPro" id="IPR028976">
    <property type="entry name" value="CheC-like_sf"/>
</dbReference>
<evidence type="ECO:0000256" key="2">
    <source>
        <dbReference type="ARBA" id="ARBA00022475"/>
    </source>
</evidence>
<evidence type="ECO:0000256" key="7">
    <source>
        <dbReference type="SAM" id="MobiDB-lite"/>
    </source>
</evidence>
<feature type="region of interest" description="Disordered" evidence="7">
    <location>
        <begin position="303"/>
        <end position="387"/>
    </location>
</feature>
<dbReference type="GO" id="GO:0097588">
    <property type="term" value="P:archaeal or bacterial-type flagellum-dependent cell motility"/>
    <property type="evidence" value="ECO:0007669"/>
    <property type="project" value="UniProtKB-KW"/>
</dbReference>
<dbReference type="Gene3D" id="2.30.330.10">
    <property type="entry name" value="SpoA-like"/>
    <property type="match status" value="1"/>
</dbReference>
<organism evidence="9 10">
    <name type="scientific">Phaeovulum veldkampii DSM 11550</name>
    <dbReference type="NCBI Taxonomy" id="1185920"/>
    <lineage>
        <taxon>Bacteria</taxon>
        <taxon>Pseudomonadati</taxon>
        <taxon>Pseudomonadota</taxon>
        <taxon>Alphaproteobacteria</taxon>
        <taxon>Rhodobacterales</taxon>
        <taxon>Paracoccaceae</taxon>
        <taxon>Phaeovulum</taxon>
    </lineage>
</organism>
<dbReference type="InterPro" id="IPR036429">
    <property type="entry name" value="SpoA-like_sf"/>
</dbReference>
<comment type="subcellular location">
    <subcellularLocation>
        <location evidence="1">Cell membrane</location>
        <topology evidence="1">Peripheral membrane protein</topology>
    </subcellularLocation>
</comment>
<evidence type="ECO:0000313" key="9">
    <source>
        <dbReference type="EMBL" id="PTE19141.1"/>
    </source>
</evidence>
<keyword evidence="5" id="KW-0472">Membrane</keyword>
<evidence type="ECO:0000256" key="4">
    <source>
        <dbReference type="ARBA" id="ARBA00022779"/>
    </source>
</evidence>
<dbReference type="AlphaFoldDB" id="A0A2T4JMK6"/>
<proteinExistence type="predicted"/>
<evidence type="ECO:0000256" key="5">
    <source>
        <dbReference type="ARBA" id="ARBA00023136"/>
    </source>
</evidence>
<evidence type="ECO:0000313" key="10">
    <source>
        <dbReference type="Proteomes" id="UP000241899"/>
    </source>
</evidence>
<keyword evidence="9" id="KW-0282">Flagellum</keyword>
<feature type="compositionally biased region" description="Basic and acidic residues" evidence="7">
    <location>
        <begin position="12"/>
        <end position="21"/>
    </location>
</feature>
<feature type="region of interest" description="Disordered" evidence="7">
    <location>
        <begin position="1"/>
        <end position="25"/>
    </location>
</feature>
<feature type="compositionally biased region" description="Low complexity" evidence="7">
    <location>
        <begin position="343"/>
        <end position="369"/>
    </location>
</feature>
<accession>A0A2T4JMK6</accession>
<keyword evidence="9" id="KW-0966">Cell projection</keyword>
<dbReference type="EMBL" id="PZKF01000002">
    <property type="protein sequence ID" value="PTE19141.1"/>
    <property type="molecule type" value="Genomic_DNA"/>
</dbReference>
<protein>
    <submittedName>
        <fullName evidence="9">Flagellar switch protein FliM</fullName>
    </submittedName>
</protein>
<dbReference type="RefSeq" id="WP_107323605.1">
    <property type="nucleotide sequence ID" value="NZ_PZKF01000002.1"/>
</dbReference>
<gene>
    <name evidence="9" type="ORF">C5F46_01555</name>
</gene>
<dbReference type="GO" id="GO:0006935">
    <property type="term" value="P:chemotaxis"/>
    <property type="evidence" value="ECO:0007669"/>
    <property type="project" value="UniProtKB-KW"/>
</dbReference>
<evidence type="ECO:0000256" key="3">
    <source>
        <dbReference type="ARBA" id="ARBA00022500"/>
    </source>
</evidence>
<dbReference type="SUPFAM" id="SSF101801">
    <property type="entry name" value="Surface presentation of antigens (SPOA)"/>
    <property type="match status" value="1"/>
</dbReference>
<keyword evidence="4" id="KW-0283">Flagellar rotation</keyword>
<comment type="function">
    <text evidence="6">FliM is one of three proteins (FliG, FliN, FliM) that forms the rotor-mounted switch complex (C ring), located at the base of the basal body. This complex interacts with the CheY and CheZ chemotaxis proteins, in addition to contacting components of the motor that determine the direction of flagellar rotation.</text>
</comment>
<dbReference type="Gene3D" id="3.40.1550.10">
    <property type="entry name" value="CheC-like"/>
    <property type="match status" value="1"/>
</dbReference>
<keyword evidence="3" id="KW-0145">Chemotaxis</keyword>
<evidence type="ECO:0000256" key="6">
    <source>
        <dbReference type="ARBA" id="ARBA00025044"/>
    </source>
</evidence>
<dbReference type="Pfam" id="PF01052">
    <property type="entry name" value="FliMN_C"/>
    <property type="match status" value="1"/>
</dbReference>
<name>A0A2T4JMK6_9RHOB</name>
<keyword evidence="2" id="KW-1003">Cell membrane</keyword>
<keyword evidence="10" id="KW-1185">Reference proteome</keyword>
<sequence length="387" mass="39358">MTEQQAQSVLRRKAEVGRPEPEAPPMTAARALGQALARTAQDQMALPLEVAAGAEQRMTLADLPEALEERALLALIEGPGEGLGLVALGQPMLAALIEMQTMGRLGPAPPPPRRPTRTDATLAAGFIDQVLRALEEALAALPDIRWAGGFRYASFLDDPRPLGLLLEDTSYRVFNLTLDLGLGGSRRGGFLLALPAAGRGPGPRPVLPARPAAEVLAPVDAGDDWADLIEAAVLSAPVVLEAVLYRVTVPLSAVLALQPGMDLPLPLAAVDRLQLEGLGGRALGQGRLGQSRGFRAVRLTAAGAASDDVPDDGPTARSAGTGATPPVPRSAAGPRPVPPSSVPPSLGAAAASSPAARPAAAVAAPLPGAEGADPAPSLPARKVSAGA</sequence>
<reference evidence="9 10" key="1">
    <citation type="submission" date="2018-03" db="EMBL/GenBank/DDBJ databases">
        <title>Rhodobacter veldkampii.</title>
        <authorList>
            <person name="Meyer T.E."/>
            <person name="Miller S."/>
            <person name="Lodha T."/>
            <person name="Gandham S."/>
            <person name="Chintalapati S."/>
            <person name="Chintalapati V.R."/>
        </authorList>
    </citation>
    <scope>NUCLEOTIDE SEQUENCE [LARGE SCALE GENOMIC DNA]</scope>
    <source>
        <strain evidence="9 10">DSM 11550</strain>
    </source>
</reference>
<evidence type="ECO:0000259" key="8">
    <source>
        <dbReference type="Pfam" id="PF01052"/>
    </source>
</evidence>
<dbReference type="Proteomes" id="UP000241899">
    <property type="component" value="Unassembled WGS sequence"/>
</dbReference>
<dbReference type="GO" id="GO:0005886">
    <property type="term" value="C:plasma membrane"/>
    <property type="evidence" value="ECO:0007669"/>
    <property type="project" value="UniProtKB-SubCell"/>
</dbReference>
<comment type="caution">
    <text evidence="9">The sequence shown here is derived from an EMBL/GenBank/DDBJ whole genome shotgun (WGS) entry which is preliminary data.</text>
</comment>
<dbReference type="InterPro" id="IPR001543">
    <property type="entry name" value="FliN-like_C"/>
</dbReference>